<evidence type="ECO:0000256" key="8">
    <source>
        <dbReference type="PROSITE-ProRule" id="PRU00206"/>
    </source>
</evidence>
<evidence type="ECO:0000256" key="7">
    <source>
        <dbReference type="ARBA" id="ARBA00023180"/>
    </source>
</evidence>
<dbReference type="CDD" id="cd00185">
    <property type="entry name" value="TNFRSF"/>
    <property type="match status" value="1"/>
</dbReference>
<dbReference type="GeneTree" id="ENSGT00940000155167"/>
<evidence type="ECO:0000256" key="9">
    <source>
        <dbReference type="SAM" id="SignalP"/>
    </source>
</evidence>
<keyword evidence="5" id="KW-0677">Repeat</keyword>
<dbReference type="GO" id="GO:0006915">
    <property type="term" value="P:apoptotic process"/>
    <property type="evidence" value="ECO:0007669"/>
    <property type="project" value="UniProtKB-KW"/>
</dbReference>
<feature type="chain" id="PRO_5018531804" evidence="9">
    <location>
        <begin position="23"/>
        <end position="317"/>
    </location>
</feature>
<evidence type="ECO:0000313" key="12">
    <source>
        <dbReference type="Proteomes" id="UP000264840"/>
    </source>
</evidence>
<dbReference type="InterPro" id="IPR001368">
    <property type="entry name" value="TNFR/NGFR_Cys_rich_reg"/>
</dbReference>
<evidence type="ECO:0000313" key="11">
    <source>
        <dbReference type="Ensembl" id="ENSHBUP00000009920.1"/>
    </source>
</evidence>
<comment type="subcellular location">
    <subcellularLocation>
        <location evidence="1">Secreted</location>
    </subcellularLocation>
</comment>
<evidence type="ECO:0000259" key="10">
    <source>
        <dbReference type="PROSITE" id="PS50050"/>
    </source>
</evidence>
<proteinExistence type="predicted"/>
<keyword evidence="4 9" id="KW-0732">Signal</keyword>
<dbReference type="AlphaFoldDB" id="A0A3Q2VFJ2"/>
<feature type="disulfide bond" evidence="8">
    <location>
        <begin position="63"/>
        <end position="78"/>
    </location>
</feature>
<organism evidence="11 12">
    <name type="scientific">Haplochromis burtoni</name>
    <name type="common">Burton's mouthbrooder</name>
    <name type="synonym">Chromis burtoni</name>
    <dbReference type="NCBI Taxonomy" id="8153"/>
    <lineage>
        <taxon>Eukaryota</taxon>
        <taxon>Metazoa</taxon>
        <taxon>Chordata</taxon>
        <taxon>Craniata</taxon>
        <taxon>Vertebrata</taxon>
        <taxon>Euteleostomi</taxon>
        <taxon>Actinopterygii</taxon>
        <taxon>Neopterygii</taxon>
        <taxon>Teleostei</taxon>
        <taxon>Neoteleostei</taxon>
        <taxon>Acanthomorphata</taxon>
        <taxon>Ovalentaria</taxon>
        <taxon>Cichlomorphae</taxon>
        <taxon>Cichliformes</taxon>
        <taxon>Cichlidae</taxon>
        <taxon>African cichlids</taxon>
        <taxon>Pseudocrenilabrinae</taxon>
        <taxon>Haplochromini</taxon>
        <taxon>Haplochromis</taxon>
    </lineage>
</organism>
<keyword evidence="3" id="KW-0053">Apoptosis</keyword>
<dbReference type="InterPro" id="IPR048522">
    <property type="entry name" value="Death_3_fish"/>
</dbReference>
<dbReference type="SMART" id="SM00208">
    <property type="entry name" value="TNFR"/>
    <property type="match status" value="4"/>
</dbReference>
<dbReference type="CDD" id="cd13412">
    <property type="entry name" value="TNFRSF11B_teleost"/>
    <property type="match status" value="1"/>
</dbReference>
<feature type="domain" description="TNFR-Cys" evidence="10">
    <location>
        <begin position="142"/>
        <end position="182"/>
    </location>
</feature>
<evidence type="ECO:0000256" key="1">
    <source>
        <dbReference type="ARBA" id="ARBA00004613"/>
    </source>
</evidence>
<name>A0A3Q2VFJ2_HAPBU</name>
<dbReference type="Pfam" id="PF00020">
    <property type="entry name" value="TNFR_c6"/>
    <property type="match status" value="4"/>
</dbReference>
<keyword evidence="12" id="KW-1185">Reference proteome</keyword>
<feature type="disulfide bond" evidence="8">
    <location>
        <begin position="85"/>
        <end position="103"/>
    </location>
</feature>
<evidence type="ECO:0000256" key="2">
    <source>
        <dbReference type="ARBA" id="ARBA00022525"/>
    </source>
</evidence>
<evidence type="ECO:0000256" key="4">
    <source>
        <dbReference type="ARBA" id="ARBA00022729"/>
    </source>
</evidence>
<dbReference type="Pfam" id="PF21733">
    <property type="entry name" value="Death_3"/>
    <property type="match status" value="1"/>
</dbReference>
<protein>
    <submittedName>
        <fullName evidence="11">Tumor necrosis factor receptor superfamily member 6B-like</fullName>
    </submittedName>
</protein>
<dbReference type="GO" id="GO:0005576">
    <property type="term" value="C:extracellular region"/>
    <property type="evidence" value="ECO:0007669"/>
    <property type="project" value="UniProtKB-SubCell"/>
</dbReference>
<keyword evidence="7" id="KW-0325">Glycoprotein</keyword>
<dbReference type="PANTHER" id="PTHR23097:SF90">
    <property type="entry name" value="TUMOR NECROSIS FACTOR RECEPTOR SUPERFAMILY MEMBER 11B"/>
    <property type="match status" value="1"/>
</dbReference>
<reference evidence="11" key="1">
    <citation type="submission" date="2025-08" db="UniProtKB">
        <authorList>
            <consortium name="Ensembl"/>
        </authorList>
    </citation>
    <scope>IDENTIFICATION</scope>
</reference>
<dbReference type="InterPro" id="IPR034043">
    <property type="entry name" value="TNFRSF11B_N_teleost"/>
</dbReference>
<evidence type="ECO:0000256" key="3">
    <source>
        <dbReference type="ARBA" id="ARBA00022703"/>
    </source>
</evidence>
<sequence>SLIVPALVLLSGSLCGASVVDPVPTFDHRDPVTGEILKCRKCPPGTFMSAHCTATTPTQCQPCKNGHFTDLWNYLPRCLYCSDLCTGNLEVETECSPTTNRICRCKEGFYSADDFCIRHTECGPGYGVQTKGTQQTNTVCETCPEGYFSSSSSAVDLCVKHQECSSGQSVLLTGSAYSDTVCGTCESLANGGETLRTFLSGFFHAHRMRVGKIKKFVSKYILTSLKERCSLPKQREPLMDHIIDWLAKAPEEKLRKIPDMLTASDLNSMAEKLKKRLHEIKQQNPNCSLTIDEVNSLCDKAECSLYRLSFYKYICTL</sequence>
<feature type="disulfide bond" evidence="8">
    <location>
        <begin position="164"/>
        <end position="182"/>
    </location>
</feature>
<feature type="domain" description="TNFR-Cys" evidence="10">
    <location>
        <begin position="62"/>
        <end position="103"/>
    </location>
</feature>
<feature type="disulfide bond" evidence="8">
    <location>
        <begin position="143"/>
        <end position="158"/>
    </location>
</feature>
<feature type="repeat" description="TNFR-Cys" evidence="8">
    <location>
        <begin position="62"/>
        <end position="103"/>
    </location>
</feature>
<feature type="disulfide bond" evidence="8">
    <location>
        <begin position="122"/>
        <end position="140"/>
    </location>
</feature>
<dbReference type="InterPro" id="IPR052459">
    <property type="entry name" value="TNFRSF_decoy_receptor"/>
</dbReference>
<feature type="domain" description="TNFR-Cys" evidence="10">
    <location>
        <begin position="104"/>
        <end position="140"/>
    </location>
</feature>
<comment type="caution">
    <text evidence="8">Lacks conserved residue(s) required for the propagation of feature annotation.</text>
</comment>
<accession>A0A3Q2VFJ2</accession>
<evidence type="ECO:0000256" key="6">
    <source>
        <dbReference type="ARBA" id="ARBA00023157"/>
    </source>
</evidence>
<dbReference type="SUPFAM" id="SSF57586">
    <property type="entry name" value="TNF receptor-like"/>
    <property type="match status" value="2"/>
</dbReference>
<feature type="repeat" description="TNFR-Cys" evidence="8">
    <location>
        <begin position="104"/>
        <end position="140"/>
    </location>
</feature>
<dbReference type="Gene3D" id="2.10.50.10">
    <property type="entry name" value="Tumor Necrosis Factor Receptor, subunit A, domain 2"/>
    <property type="match status" value="3"/>
</dbReference>
<feature type="signal peptide" evidence="9">
    <location>
        <begin position="1"/>
        <end position="22"/>
    </location>
</feature>
<dbReference type="Proteomes" id="UP000264840">
    <property type="component" value="Unplaced"/>
</dbReference>
<dbReference type="PROSITE" id="PS50050">
    <property type="entry name" value="TNFR_NGFR_2"/>
    <property type="match status" value="3"/>
</dbReference>
<feature type="repeat" description="TNFR-Cys" evidence="8">
    <location>
        <begin position="142"/>
        <end position="182"/>
    </location>
</feature>
<reference evidence="11" key="2">
    <citation type="submission" date="2025-09" db="UniProtKB">
        <authorList>
            <consortium name="Ensembl"/>
        </authorList>
    </citation>
    <scope>IDENTIFICATION</scope>
</reference>
<keyword evidence="2" id="KW-0964">Secreted</keyword>
<dbReference type="STRING" id="8153.ENSHBUP00000009920"/>
<keyword evidence="6 8" id="KW-1015">Disulfide bond</keyword>
<evidence type="ECO:0000256" key="5">
    <source>
        <dbReference type="ARBA" id="ARBA00022737"/>
    </source>
</evidence>
<dbReference type="Ensembl" id="ENSHBUT00000016656.1">
    <property type="protein sequence ID" value="ENSHBUP00000009920.1"/>
    <property type="gene ID" value="ENSHBUG00000011521.1"/>
</dbReference>
<dbReference type="PANTHER" id="PTHR23097">
    <property type="entry name" value="TUMOR NECROSIS FACTOR RECEPTOR SUPERFAMILY MEMBER"/>
    <property type="match status" value="1"/>
</dbReference>